<organism evidence="2 3">
    <name type="scientific">Streptomyces caledonius</name>
    <dbReference type="NCBI Taxonomy" id="3134107"/>
    <lineage>
        <taxon>Bacteria</taxon>
        <taxon>Bacillati</taxon>
        <taxon>Actinomycetota</taxon>
        <taxon>Actinomycetes</taxon>
        <taxon>Kitasatosporales</taxon>
        <taxon>Streptomycetaceae</taxon>
        <taxon>Streptomyces</taxon>
    </lineage>
</organism>
<dbReference type="Proteomes" id="UP001382904">
    <property type="component" value="Unassembled WGS sequence"/>
</dbReference>
<sequence>MSRSSALRLRSIAVALAAAACLVGGVTSARAAPAGAVQGAEHTYSNALPAEVRTFTGNGIGTSPPQAVDGAVRMAYTNAQSAGWQASQCHVRATDVKTVGGGVYAAVASLFCQR</sequence>
<keyword evidence="1" id="KW-0732">Signal</keyword>
<dbReference type="EMBL" id="JBBKAM010000002">
    <property type="protein sequence ID" value="MEJ8641652.1"/>
    <property type="molecule type" value="Genomic_DNA"/>
</dbReference>
<name>A0ABU8U190_9ACTN</name>
<feature type="signal peptide" evidence="1">
    <location>
        <begin position="1"/>
        <end position="31"/>
    </location>
</feature>
<protein>
    <submittedName>
        <fullName evidence="2">Uncharacterized protein</fullName>
    </submittedName>
</protein>
<reference evidence="2 3" key="1">
    <citation type="submission" date="2024-03" db="EMBL/GenBank/DDBJ databases">
        <title>Novel Streptomyces species of biotechnological and ecological value are a feature of Machair soil.</title>
        <authorList>
            <person name="Prole J.R."/>
            <person name="Goodfellow M."/>
            <person name="Allenby N."/>
            <person name="Ward A.C."/>
        </authorList>
    </citation>
    <scope>NUCLEOTIDE SEQUENCE [LARGE SCALE GENOMIC DNA]</scope>
    <source>
        <strain evidence="2 3">MS1.HAVA.3</strain>
    </source>
</reference>
<gene>
    <name evidence="2" type="ORF">WKI68_09580</name>
</gene>
<feature type="chain" id="PRO_5047299768" evidence="1">
    <location>
        <begin position="32"/>
        <end position="114"/>
    </location>
</feature>
<dbReference type="PROSITE" id="PS51257">
    <property type="entry name" value="PROKAR_LIPOPROTEIN"/>
    <property type="match status" value="1"/>
</dbReference>
<comment type="caution">
    <text evidence="2">The sequence shown here is derived from an EMBL/GenBank/DDBJ whole genome shotgun (WGS) entry which is preliminary data.</text>
</comment>
<evidence type="ECO:0000256" key="1">
    <source>
        <dbReference type="SAM" id="SignalP"/>
    </source>
</evidence>
<accession>A0ABU8U190</accession>
<proteinExistence type="predicted"/>
<evidence type="ECO:0000313" key="2">
    <source>
        <dbReference type="EMBL" id="MEJ8641652.1"/>
    </source>
</evidence>
<keyword evidence="3" id="KW-1185">Reference proteome</keyword>
<evidence type="ECO:0000313" key="3">
    <source>
        <dbReference type="Proteomes" id="UP001382904"/>
    </source>
</evidence>